<feature type="region of interest" description="Disordered" evidence="4">
    <location>
        <begin position="113"/>
        <end position="144"/>
    </location>
</feature>
<dbReference type="GO" id="GO:0006355">
    <property type="term" value="P:regulation of DNA-templated transcription"/>
    <property type="evidence" value="ECO:0007669"/>
    <property type="project" value="InterPro"/>
</dbReference>
<dbReference type="SUPFAM" id="SSF46894">
    <property type="entry name" value="C-terminal effector domain of the bipartite response regulators"/>
    <property type="match status" value="1"/>
</dbReference>
<dbReference type="AlphaFoldDB" id="A0A545TLV7"/>
<dbReference type="InterPro" id="IPR036388">
    <property type="entry name" value="WH-like_DNA-bd_sf"/>
</dbReference>
<organism evidence="6 7">
    <name type="scientific">Exilibacterium tricleocarpae</name>
    <dbReference type="NCBI Taxonomy" id="2591008"/>
    <lineage>
        <taxon>Bacteria</taxon>
        <taxon>Pseudomonadati</taxon>
        <taxon>Pseudomonadota</taxon>
        <taxon>Gammaproteobacteria</taxon>
        <taxon>Cellvibrionales</taxon>
        <taxon>Cellvibrionaceae</taxon>
        <taxon>Exilibacterium</taxon>
    </lineage>
</organism>
<accession>A0A545TLV7</accession>
<dbReference type="Proteomes" id="UP000319732">
    <property type="component" value="Unassembled WGS sequence"/>
</dbReference>
<dbReference type="SUPFAM" id="SSF63825">
    <property type="entry name" value="YWTD domain"/>
    <property type="match status" value="1"/>
</dbReference>
<dbReference type="GO" id="GO:0000160">
    <property type="term" value="P:phosphorelay signal transduction system"/>
    <property type="evidence" value="ECO:0007669"/>
    <property type="project" value="InterPro"/>
</dbReference>
<dbReference type="CDD" id="cd00383">
    <property type="entry name" value="trans_reg_C"/>
    <property type="match status" value="1"/>
</dbReference>
<dbReference type="PROSITE" id="PS51755">
    <property type="entry name" value="OMPR_PHOB"/>
    <property type="match status" value="1"/>
</dbReference>
<protein>
    <submittedName>
        <fullName evidence="6">Transcriptional regulator</fullName>
    </submittedName>
</protein>
<dbReference type="GO" id="GO:0003677">
    <property type="term" value="F:DNA binding"/>
    <property type="evidence" value="ECO:0007669"/>
    <property type="project" value="UniProtKB-UniRule"/>
</dbReference>
<sequence length="720" mass="81779">MALQYWVGDFFVDLSRNQVTRNGQSQTIPPKALAVLTYLAKHQRKVVSHDELLAGVWPDTIVTPNTLQRSIAQLRKALGGDRKLQSYIKTHAKQGYSLECDIVWQGDSDAKGGSAPYGEVASSASAEPQVNEKPEKPDHQPKVRKPSRHLIIAIIGFAFLGFVGFKFNAPKQSSQLVFDRLQSITATDHKEFNAAYSPDGQYILFHRYLDKLCVNKIWARNIHTQKEIQLTADWGTYGRHTLSPDGKALVFISAEDCTKPVTQNVCYDLVSLDFQKAIESPQSPTVLMRCKNSEIRNPVWLNDNNLAILQKLSNRWQLINYSISDNTSHVLYELDDGNLVDFDYSNSEGLIAITSNRQDGRLYLDLLNHGRQILSSHPVDYPDEIPEHMNIYPNFSPLERRLIFSTGRRLFSLSYDGKVNKIDLPLDQPVGSPNFHPHGQRALLIKGRYDSDIASIPLSQPELISALVEADVSEIYPSTTRSVLGEDNGVFQPNGNLIGFSSERSGEDQVWVADGRDLRQLTQFQMDTTIYGMDWAADGQSILVNANKKLTQVFLDGGKRDFLLAHPVTRLFQWDSENNNALLSMKIKGITKFAEVNLNRLEVTVINEKQINWAQKSDDGRLIYMDRMNRFWQPGPAEDQLIEKLVVQGSEKRFVIKDNIIYAINRNNQLWSYNLNTDDFNLIREMHKDVDYLTDINQTNLLITYVVSAKKEVAELFLRE</sequence>
<comment type="caution">
    <text evidence="6">The sequence shown here is derived from an EMBL/GenBank/DDBJ whole genome shotgun (WGS) entry which is preliminary data.</text>
</comment>
<feature type="compositionally biased region" description="Basic and acidic residues" evidence="4">
    <location>
        <begin position="130"/>
        <end position="141"/>
    </location>
</feature>
<gene>
    <name evidence="6" type="ORF">FKG94_13940</name>
</gene>
<keyword evidence="7" id="KW-1185">Reference proteome</keyword>
<dbReference type="InterPro" id="IPR011659">
    <property type="entry name" value="WD40"/>
</dbReference>
<evidence type="ECO:0000256" key="2">
    <source>
        <dbReference type="ARBA" id="ARBA00023125"/>
    </source>
</evidence>
<evidence type="ECO:0000259" key="5">
    <source>
        <dbReference type="PROSITE" id="PS51755"/>
    </source>
</evidence>
<reference evidence="6 7" key="1">
    <citation type="submission" date="2019-06" db="EMBL/GenBank/DDBJ databases">
        <title>Whole genome sequence for Cellvibrionaceae sp. R142.</title>
        <authorList>
            <person name="Wang G."/>
        </authorList>
    </citation>
    <scope>NUCLEOTIDE SEQUENCE [LARGE SCALE GENOMIC DNA]</scope>
    <source>
        <strain evidence="6 7">R142</strain>
    </source>
</reference>
<feature type="DNA-binding region" description="OmpR/PhoB-type" evidence="3">
    <location>
        <begin position="2"/>
        <end position="100"/>
    </location>
</feature>
<name>A0A545TLV7_9GAMM</name>
<feature type="domain" description="OmpR/PhoB-type" evidence="5">
    <location>
        <begin position="2"/>
        <end position="100"/>
    </location>
</feature>
<dbReference type="OrthoDB" id="5693682at2"/>
<dbReference type="Pfam" id="PF07676">
    <property type="entry name" value="PD40"/>
    <property type="match status" value="2"/>
</dbReference>
<dbReference type="PANTHER" id="PTHR36842">
    <property type="entry name" value="PROTEIN TOLB HOMOLOG"/>
    <property type="match status" value="1"/>
</dbReference>
<dbReference type="SMART" id="SM00862">
    <property type="entry name" value="Trans_reg_C"/>
    <property type="match status" value="1"/>
</dbReference>
<keyword evidence="2 3" id="KW-0238">DNA-binding</keyword>
<dbReference type="Gene3D" id="2.120.10.30">
    <property type="entry name" value="TolB, C-terminal domain"/>
    <property type="match status" value="2"/>
</dbReference>
<dbReference type="Pfam" id="PF00486">
    <property type="entry name" value="Trans_reg_C"/>
    <property type="match status" value="1"/>
</dbReference>
<dbReference type="EMBL" id="VHSG01000013">
    <property type="protein sequence ID" value="TQV78168.1"/>
    <property type="molecule type" value="Genomic_DNA"/>
</dbReference>
<dbReference type="InterPro" id="IPR001867">
    <property type="entry name" value="OmpR/PhoB-type_DNA-bd"/>
</dbReference>
<dbReference type="InterPro" id="IPR011042">
    <property type="entry name" value="6-blade_b-propeller_TolB-like"/>
</dbReference>
<dbReference type="InterPro" id="IPR016032">
    <property type="entry name" value="Sig_transdc_resp-reg_C-effctor"/>
</dbReference>
<proteinExistence type="inferred from homology"/>
<evidence type="ECO:0000256" key="1">
    <source>
        <dbReference type="ARBA" id="ARBA00009820"/>
    </source>
</evidence>
<dbReference type="Gene3D" id="1.10.10.10">
    <property type="entry name" value="Winged helix-like DNA-binding domain superfamily/Winged helix DNA-binding domain"/>
    <property type="match status" value="1"/>
</dbReference>
<dbReference type="SUPFAM" id="SSF82171">
    <property type="entry name" value="DPP6 N-terminal domain-like"/>
    <property type="match status" value="1"/>
</dbReference>
<dbReference type="RefSeq" id="WP_142904948.1">
    <property type="nucleotide sequence ID" value="NZ_ML660094.1"/>
</dbReference>
<evidence type="ECO:0000313" key="6">
    <source>
        <dbReference type="EMBL" id="TQV78168.1"/>
    </source>
</evidence>
<evidence type="ECO:0000256" key="3">
    <source>
        <dbReference type="PROSITE-ProRule" id="PRU01091"/>
    </source>
</evidence>
<evidence type="ECO:0000313" key="7">
    <source>
        <dbReference type="Proteomes" id="UP000319732"/>
    </source>
</evidence>
<comment type="similarity">
    <text evidence="1">Belongs to the TolB family.</text>
</comment>
<evidence type="ECO:0000256" key="4">
    <source>
        <dbReference type="SAM" id="MobiDB-lite"/>
    </source>
</evidence>